<protein>
    <recommendedName>
        <fullName evidence="1">N-acetyltransferase domain-containing protein</fullName>
    </recommendedName>
</protein>
<evidence type="ECO:0000313" key="2">
    <source>
        <dbReference type="EMBL" id="OHA76954.1"/>
    </source>
</evidence>
<feature type="domain" description="N-acetyltransferase" evidence="1">
    <location>
        <begin position="46"/>
        <end position="198"/>
    </location>
</feature>
<gene>
    <name evidence="2" type="ORF">A3J30_02995</name>
</gene>
<sequence length="226" mass="26512">MTNENTEFRSKVLSTLRALKFDRGSKLMIPIYNKEEVVAHLVPLTADFTNEEVKLLAEWREANAQWFPSQFKVTEEGTKKWVQAQVIEAEDRILFWIQALDGSLLGHIGLYRFDFEDRSCEIDNVMRGKQDAMPGIMTMALKSLLHWSFTTLELQALTLRVFSDNERAIVLYQRCGFEKVRDIPLKKVVSETMTQWVESENGSEEKVERYFRQFRITKLKYDTQNK</sequence>
<dbReference type="Pfam" id="PF13302">
    <property type="entry name" value="Acetyltransf_3"/>
    <property type="match status" value="1"/>
</dbReference>
<dbReference type="PROSITE" id="PS51186">
    <property type="entry name" value="GNAT"/>
    <property type="match status" value="1"/>
</dbReference>
<dbReference type="PANTHER" id="PTHR43415">
    <property type="entry name" value="SPERMIDINE N(1)-ACETYLTRANSFERASE"/>
    <property type="match status" value="1"/>
</dbReference>
<dbReference type="GO" id="GO:0016747">
    <property type="term" value="F:acyltransferase activity, transferring groups other than amino-acyl groups"/>
    <property type="evidence" value="ECO:0007669"/>
    <property type="project" value="InterPro"/>
</dbReference>
<dbReference type="PANTHER" id="PTHR43415:SF3">
    <property type="entry name" value="GNAT-FAMILY ACETYLTRANSFERASE"/>
    <property type="match status" value="1"/>
</dbReference>
<reference evidence="2 3" key="1">
    <citation type="journal article" date="2016" name="Nat. Commun.">
        <title>Thousands of microbial genomes shed light on interconnected biogeochemical processes in an aquifer system.</title>
        <authorList>
            <person name="Anantharaman K."/>
            <person name="Brown C.T."/>
            <person name="Hug L.A."/>
            <person name="Sharon I."/>
            <person name="Castelle C.J."/>
            <person name="Probst A.J."/>
            <person name="Thomas B.C."/>
            <person name="Singh A."/>
            <person name="Wilkins M.J."/>
            <person name="Karaoz U."/>
            <person name="Brodie E.L."/>
            <person name="Williams K.H."/>
            <person name="Hubbard S.S."/>
            <person name="Banfield J.F."/>
        </authorList>
    </citation>
    <scope>NUCLEOTIDE SEQUENCE [LARGE SCALE GENOMIC DNA]</scope>
</reference>
<dbReference type="Proteomes" id="UP000178222">
    <property type="component" value="Unassembled WGS sequence"/>
</dbReference>
<evidence type="ECO:0000259" key="1">
    <source>
        <dbReference type="PROSITE" id="PS51186"/>
    </source>
</evidence>
<proteinExistence type="predicted"/>
<accession>A0A1G2RVV4</accession>
<dbReference type="InterPro" id="IPR000182">
    <property type="entry name" value="GNAT_dom"/>
</dbReference>
<organism evidence="2 3">
    <name type="scientific">Candidatus Wildermuthbacteria bacterium RIFCSPLOWO2_02_FULL_47_9c</name>
    <dbReference type="NCBI Taxonomy" id="1802466"/>
    <lineage>
        <taxon>Bacteria</taxon>
        <taxon>Candidatus Wildermuthiibacteriota</taxon>
    </lineage>
</organism>
<dbReference type="SUPFAM" id="SSF55729">
    <property type="entry name" value="Acyl-CoA N-acyltransferases (Nat)"/>
    <property type="match status" value="1"/>
</dbReference>
<dbReference type="AlphaFoldDB" id="A0A1G2RVV4"/>
<dbReference type="Gene3D" id="3.40.630.30">
    <property type="match status" value="1"/>
</dbReference>
<dbReference type="InterPro" id="IPR016181">
    <property type="entry name" value="Acyl_CoA_acyltransferase"/>
</dbReference>
<name>A0A1G2RVV4_9BACT</name>
<dbReference type="EMBL" id="MHUL01000019">
    <property type="protein sequence ID" value="OHA76954.1"/>
    <property type="molecule type" value="Genomic_DNA"/>
</dbReference>
<comment type="caution">
    <text evidence="2">The sequence shown here is derived from an EMBL/GenBank/DDBJ whole genome shotgun (WGS) entry which is preliminary data.</text>
</comment>
<evidence type="ECO:0000313" key="3">
    <source>
        <dbReference type="Proteomes" id="UP000178222"/>
    </source>
</evidence>